<dbReference type="InterPro" id="IPR035434">
    <property type="entry name" value="GCL_bact_plant"/>
</dbReference>
<dbReference type="EMBL" id="CP006272">
    <property type="protein sequence ID" value="AGZ43118.1"/>
    <property type="molecule type" value="Genomic_DNA"/>
</dbReference>
<dbReference type="STRING" id="1246995.AFR_24250"/>
<dbReference type="KEGG" id="afs:AFR_24250"/>
<dbReference type="GO" id="GO:0006750">
    <property type="term" value="P:glutathione biosynthetic process"/>
    <property type="evidence" value="ECO:0007669"/>
    <property type="project" value="InterPro"/>
</dbReference>
<dbReference type="InterPro" id="IPR006336">
    <property type="entry name" value="GCS2"/>
</dbReference>
<dbReference type="PANTHER" id="PTHR34378">
    <property type="entry name" value="GLUTAMATE--CYSTEINE LIGASE, CHLOROPLASTIC"/>
    <property type="match status" value="1"/>
</dbReference>
<evidence type="ECO:0000256" key="1">
    <source>
        <dbReference type="ARBA" id="ARBA00012220"/>
    </source>
</evidence>
<dbReference type="HOGENOM" id="CLU_764253_0_0_11"/>
<dbReference type="PATRIC" id="fig|1246995.3.peg.4912"/>
<dbReference type="eggNOG" id="COG3572">
    <property type="taxonomic scope" value="Bacteria"/>
</dbReference>
<keyword evidence="7" id="KW-1185">Reference proteome</keyword>
<name>U5W1N4_9ACTN</name>
<evidence type="ECO:0000313" key="6">
    <source>
        <dbReference type="EMBL" id="AGZ43118.1"/>
    </source>
</evidence>
<evidence type="ECO:0000313" key="7">
    <source>
        <dbReference type="Proteomes" id="UP000017746"/>
    </source>
</evidence>
<dbReference type="InterPro" id="IPR014746">
    <property type="entry name" value="Gln_synth/guanido_kin_cat_dom"/>
</dbReference>
<dbReference type="EC" id="6.3.2.2" evidence="1"/>
<dbReference type="Proteomes" id="UP000017746">
    <property type="component" value="Chromosome"/>
</dbReference>
<proteinExistence type="predicted"/>
<keyword evidence="2 6" id="KW-0436">Ligase</keyword>
<dbReference type="AlphaFoldDB" id="U5W1N4"/>
<dbReference type="GO" id="GO:0004357">
    <property type="term" value="F:glutamate-cysteine ligase activity"/>
    <property type="evidence" value="ECO:0007669"/>
    <property type="project" value="UniProtKB-EC"/>
</dbReference>
<dbReference type="GO" id="GO:0005524">
    <property type="term" value="F:ATP binding"/>
    <property type="evidence" value="ECO:0007669"/>
    <property type="project" value="UniProtKB-KW"/>
</dbReference>
<accession>U5W1N4</accession>
<sequence>MISLTEPAAERLVADHAFAPGLPGFVGLAVDLLLDQPGLPPPVAGSLRHRPRLRHGFLTSRSERVLVVSGPPSPGLESSAARMTEDLPLALRVISGHQLAVLQEATDVVDPSAAGTATFATASAGLRVGLEAGLDAAGPYGLARRWHLANAVAPVLAAAFANSPLRLGRPTGWRSVRQALRRDLTPAPADADPRATWTALVMDSPVLGGPARTFREWAQSGPGDRPTITDLTRHLATVRPPVAARRYLEIDVADRQPGAGWRVPLAVTAALLDDPYAAAEAECATRALTGTPRLWERAARDGLTDPALGAAARECFVAAYGALARQGVSRDLRDAVADFLERYVLRGRCPADDVLDRATARP</sequence>
<evidence type="ECO:0000256" key="4">
    <source>
        <dbReference type="ARBA" id="ARBA00022840"/>
    </source>
</evidence>
<dbReference type="SUPFAM" id="SSF55931">
    <property type="entry name" value="Glutamine synthetase/guanido kinase"/>
    <property type="match status" value="1"/>
</dbReference>
<gene>
    <name evidence="6" type="ORF">AFR_24250</name>
</gene>
<evidence type="ECO:0000256" key="2">
    <source>
        <dbReference type="ARBA" id="ARBA00022598"/>
    </source>
</evidence>
<protein>
    <recommendedName>
        <fullName evidence="1">glutamate--cysteine ligase</fullName>
        <ecNumber evidence="1">6.3.2.2</ecNumber>
    </recommendedName>
</protein>
<comment type="catalytic activity">
    <reaction evidence="5">
        <text>L-cysteine + L-glutamate + ATP = gamma-L-glutamyl-L-cysteine + ADP + phosphate + H(+)</text>
        <dbReference type="Rhea" id="RHEA:13285"/>
        <dbReference type="ChEBI" id="CHEBI:15378"/>
        <dbReference type="ChEBI" id="CHEBI:29985"/>
        <dbReference type="ChEBI" id="CHEBI:30616"/>
        <dbReference type="ChEBI" id="CHEBI:35235"/>
        <dbReference type="ChEBI" id="CHEBI:43474"/>
        <dbReference type="ChEBI" id="CHEBI:58173"/>
        <dbReference type="ChEBI" id="CHEBI:456216"/>
        <dbReference type="EC" id="6.3.2.2"/>
    </reaction>
</comment>
<keyword evidence="4" id="KW-0067">ATP-binding</keyword>
<reference evidence="6 7" key="1">
    <citation type="journal article" date="2014" name="J. Biotechnol.">
        <title>Complete genome sequence of the actinobacterium Actinoplanes friuliensis HAG 010964, producer of the lipopeptide antibiotic friulimycin.</title>
        <authorList>
            <person name="Ruckert C."/>
            <person name="Szczepanowski R."/>
            <person name="Albersmeier A."/>
            <person name="Goesmann A."/>
            <person name="Fischer N."/>
            <person name="Steinkamper A."/>
            <person name="Puhler A."/>
            <person name="Biener R."/>
            <person name="Schwartz D."/>
            <person name="Kalinowski J."/>
        </authorList>
    </citation>
    <scope>NUCLEOTIDE SEQUENCE [LARGE SCALE GENOMIC DNA]</scope>
    <source>
        <strain evidence="6 7">DSM 7358</strain>
    </source>
</reference>
<dbReference type="Gene3D" id="3.30.590.20">
    <property type="match status" value="1"/>
</dbReference>
<evidence type="ECO:0000256" key="5">
    <source>
        <dbReference type="ARBA" id="ARBA00048819"/>
    </source>
</evidence>
<keyword evidence="3" id="KW-0547">Nucleotide-binding</keyword>
<organism evidence="6 7">
    <name type="scientific">Actinoplanes friuliensis DSM 7358</name>
    <dbReference type="NCBI Taxonomy" id="1246995"/>
    <lineage>
        <taxon>Bacteria</taxon>
        <taxon>Bacillati</taxon>
        <taxon>Actinomycetota</taxon>
        <taxon>Actinomycetes</taxon>
        <taxon>Micromonosporales</taxon>
        <taxon>Micromonosporaceae</taxon>
        <taxon>Actinoplanes</taxon>
    </lineage>
</organism>
<evidence type="ECO:0000256" key="3">
    <source>
        <dbReference type="ARBA" id="ARBA00022741"/>
    </source>
</evidence>
<dbReference type="PANTHER" id="PTHR34378:SF1">
    <property type="entry name" value="GLUTAMATE--CYSTEINE LIGASE, CHLOROPLASTIC"/>
    <property type="match status" value="1"/>
</dbReference>
<dbReference type="RefSeq" id="WP_023363708.1">
    <property type="nucleotide sequence ID" value="NC_022657.1"/>
</dbReference>
<dbReference type="Pfam" id="PF04107">
    <property type="entry name" value="GCS2"/>
    <property type="match status" value="1"/>
</dbReference>